<keyword evidence="4" id="KW-0788">Thiol protease</keyword>
<protein>
    <recommendedName>
        <fullName evidence="5">Ubiquitin-like protease family profile domain-containing protein</fullName>
    </recommendedName>
</protein>
<dbReference type="InParanoid" id="E1ZIH7"/>
<feature type="non-terminal residue" evidence="6">
    <location>
        <position position="167"/>
    </location>
</feature>
<dbReference type="eggNOG" id="KOG3246">
    <property type="taxonomic scope" value="Eukaryota"/>
</dbReference>
<keyword evidence="3" id="KW-0378">Hydrolase</keyword>
<evidence type="ECO:0000256" key="2">
    <source>
        <dbReference type="ARBA" id="ARBA00022670"/>
    </source>
</evidence>
<dbReference type="Proteomes" id="UP000008141">
    <property type="component" value="Unassembled WGS sequence"/>
</dbReference>
<dbReference type="EMBL" id="GL433848">
    <property type="protein sequence ID" value="EFN54335.1"/>
    <property type="molecule type" value="Genomic_DNA"/>
</dbReference>
<evidence type="ECO:0000256" key="4">
    <source>
        <dbReference type="ARBA" id="ARBA00022807"/>
    </source>
</evidence>
<keyword evidence="2" id="KW-0645">Protease</keyword>
<dbReference type="PANTHER" id="PTHR46468">
    <property type="entry name" value="SENTRIN-SPECIFIC PROTEASE 8"/>
    <property type="match status" value="1"/>
</dbReference>
<evidence type="ECO:0000256" key="3">
    <source>
        <dbReference type="ARBA" id="ARBA00022801"/>
    </source>
</evidence>
<dbReference type="RefSeq" id="XP_005846437.1">
    <property type="nucleotide sequence ID" value="XM_005846375.1"/>
</dbReference>
<dbReference type="InterPro" id="IPR044613">
    <property type="entry name" value="Nep1/2-like"/>
</dbReference>
<dbReference type="GO" id="GO:0019784">
    <property type="term" value="F:deNEDDylase activity"/>
    <property type="evidence" value="ECO:0007669"/>
    <property type="project" value="InterPro"/>
</dbReference>
<dbReference type="STRING" id="554065.E1ZIH7"/>
<dbReference type="OrthoDB" id="5065855at2759"/>
<dbReference type="InterPro" id="IPR003653">
    <property type="entry name" value="Peptidase_C48_C"/>
</dbReference>
<dbReference type="KEGG" id="cvr:CHLNCDRAFT_12790"/>
<dbReference type="InterPro" id="IPR038765">
    <property type="entry name" value="Papain-like_cys_pep_sf"/>
</dbReference>
<evidence type="ECO:0000313" key="7">
    <source>
        <dbReference type="Proteomes" id="UP000008141"/>
    </source>
</evidence>
<evidence type="ECO:0000259" key="5">
    <source>
        <dbReference type="PROSITE" id="PS50600"/>
    </source>
</evidence>
<dbReference type="AlphaFoldDB" id="E1ZIH7"/>
<dbReference type="GO" id="GO:0000338">
    <property type="term" value="P:protein deneddylation"/>
    <property type="evidence" value="ECO:0007669"/>
    <property type="project" value="TreeGrafter"/>
</dbReference>
<organism evidence="7">
    <name type="scientific">Chlorella variabilis</name>
    <name type="common">Green alga</name>
    <dbReference type="NCBI Taxonomy" id="554065"/>
    <lineage>
        <taxon>Eukaryota</taxon>
        <taxon>Viridiplantae</taxon>
        <taxon>Chlorophyta</taxon>
        <taxon>core chlorophytes</taxon>
        <taxon>Trebouxiophyceae</taxon>
        <taxon>Chlorellales</taxon>
        <taxon>Chlorellaceae</taxon>
        <taxon>Chlorella clade</taxon>
        <taxon>Chlorella</taxon>
    </lineage>
</organism>
<proteinExistence type="inferred from homology"/>
<feature type="domain" description="Ubiquitin-like protease family profile" evidence="5">
    <location>
        <begin position="7"/>
        <end position="163"/>
    </location>
</feature>
<dbReference type="MEROPS" id="C48.031"/>
<dbReference type="PANTHER" id="PTHR46468:SF1">
    <property type="entry name" value="SENTRIN-SPECIFIC PROTEASE 8"/>
    <property type="match status" value="1"/>
</dbReference>
<dbReference type="Pfam" id="PF02902">
    <property type="entry name" value="Peptidase_C48"/>
    <property type="match status" value="1"/>
</dbReference>
<dbReference type="FunCoup" id="E1ZIH7">
    <property type="interactions" value="830"/>
</dbReference>
<reference evidence="6 7" key="1">
    <citation type="journal article" date="2010" name="Plant Cell">
        <title>The Chlorella variabilis NC64A genome reveals adaptation to photosymbiosis, coevolution with viruses, and cryptic sex.</title>
        <authorList>
            <person name="Blanc G."/>
            <person name="Duncan G."/>
            <person name="Agarkova I."/>
            <person name="Borodovsky M."/>
            <person name="Gurnon J."/>
            <person name="Kuo A."/>
            <person name="Lindquist E."/>
            <person name="Lucas S."/>
            <person name="Pangilinan J."/>
            <person name="Polle J."/>
            <person name="Salamov A."/>
            <person name="Terry A."/>
            <person name="Yamada T."/>
            <person name="Dunigan D.D."/>
            <person name="Grigoriev I.V."/>
            <person name="Claverie J.M."/>
            <person name="Van Etten J.L."/>
        </authorList>
    </citation>
    <scope>NUCLEOTIDE SEQUENCE [LARGE SCALE GENOMIC DNA]</scope>
    <source>
        <strain evidence="6 7">NC64A</strain>
    </source>
</reference>
<accession>E1ZIH7</accession>
<keyword evidence="7" id="KW-1185">Reference proteome</keyword>
<comment type="similarity">
    <text evidence="1">Belongs to the peptidase C48 family.</text>
</comment>
<gene>
    <name evidence="6" type="ORF">CHLNCDRAFT_12790</name>
</gene>
<dbReference type="Gene3D" id="3.40.395.10">
    <property type="entry name" value="Adenoviral Proteinase, Chain A"/>
    <property type="match status" value="1"/>
</dbReference>
<evidence type="ECO:0000313" key="6">
    <source>
        <dbReference type="EMBL" id="EFN54335.1"/>
    </source>
</evidence>
<dbReference type="GeneID" id="17353583"/>
<dbReference type="GO" id="GO:0008234">
    <property type="term" value="F:cysteine-type peptidase activity"/>
    <property type="evidence" value="ECO:0007669"/>
    <property type="project" value="UniProtKB-KW"/>
</dbReference>
<dbReference type="PROSITE" id="PS50600">
    <property type="entry name" value="ULP_PROTEASE"/>
    <property type="match status" value="1"/>
</dbReference>
<sequence length="167" mass="18460">VLSYGDTKLRGRDVDLLEGPHWLNDMVIGFAFEYLAREAFPQPGLLLIPGSATFLLANLGRDGSAVVLEPLRFVAAQVVLFAVNDNPDVEHAEGGSHWSLLAYCATDDTFRHYSSLQGSNHRAARRLFEAARRPGSTLCEQATPQQRNGHDCGVYVMALARLLCQRY</sequence>
<dbReference type="GO" id="GO:0006508">
    <property type="term" value="P:proteolysis"/>
    <property type="evidence" value="ECO:0007669"/>
    <property type="project" value="UniProtKB-KW"/>
</dbReference>
<name>E1ZIH7_CHLVA</name>
<evidence type="ECO:0000256" key="1">
    <source>
        <dbReference type="ARBA" id="ARBA00005234"/>
    </source>
</evidence>
<dbReference type="OMA" id="CYLNDQI"/>
<feature type="non-terminal residue" evidence="6">
    <location>
        <position position="1"/>
    </location>
</feature>
<dbReference type="SUPFAM" id="SSF54001">
    <property type="entry name" value="Cysteine proteinases"/>
    <property type="match status" value="1"/>
</dbReference>